<evidence type="ECO:0000256" key="3">
    <source>
        <dbReference type="ARBA" id="ARBA00022833"/>
    </source>
</evidence>
<organism evidence="6 7">
    <name type="scientific">Dictyostelium firmibasis</name>
    <dbReference type="NCBI Taxonomy" id="79012"/>
    <lineage>
        <taxon>Eukaryota</taxon>
        <taxon>Amoebozoa</taxon>
        <taxon>Evosea</taxon>
        <taxon>Eumycetozoa</taxon>
        <taxon>Dictyostelia</taxon>
        <taxon>Dictyosteliales</taxon>
        <taxon>Dictyosteliaceae</taxon>
        <taxon>Dictyostelium</taxon>
    </lineage>
</organism>
<evidence type="ECO:0000256" key="2">
    <source>
        <dbReference type="ARBA" id="ARBA00022723"/>
    </source>
</evidence>
<dbReference type="EMBL" id="JAVFKY010000005">
    <property type="protein sequence ID" value="KAK5576361.1"/>
    <property type="molecule type" value="Genomic_DNA"/>
</dbReference>
<dbReference type="CDD" id="cd01951">
    <property type="entry name" value="lectin_L-type"/>
    <property type="match status" value="1"/>
</dbReference>
<dbReference type="InterPro" id="IPR050883">
    <property type="entry name" value="PNGase"/>
</dbReference>
<dbReference type="GO" id="GO:0006516">
    <property type="term" value="P:glycoprotein catabolic process"/>
    <property type="evidence" value="ECO:0007669"/>
    <property type="project" value="TreeGrafter"/>
</dbReference>
<evidence type="ECO:0000256" key="4">
    <source>
        <dbReference type="SAM" id="MobiDB-lite"/>
    </source>
</evidence>
<dbReference type="PANTHER" id="PTHR12143:SF19">
    <property type="entry name" value="PEPTIDE-N(4)-(N-ACETYL-BETA-GLUCOSAMINYL)ASPARAGINE AMIDASE"/>
    <property type="match status" value="1"/>
</dbReference>
<dbReference type="Gene3D" id="2.20.25.10">
    <property type="match status" value="1"/>
</dbReference>
<dbReference type="InterPro" id="IPR013320">
    <property type="entry name" value="ConA-like_dom_sf"/>
</dbReference>
<dbReference type="Proteomes" id="UP001344447">
    <property type="component" value="Unassembled WGS sequence"/>
</dbReference>
<dbReference type="Gene3D" id="3.10.620.30">
    <property type="match status" value="1"/>
</dbReference>
<dbReference type="GO" id="GO:0005634">
    <property type="term" value="C:nucleus"/>
    <property type="evidence" value="ECO:0007669"/>
    <property type="project" value="TreeGrafter"/>
</dbReference>
<reference evidence="6 7" key="1">
    <citation type="submission" date="2023-11" db="EMBL/GenBank/DDBJ databases">
        <title>Dfirmibasis_genome.</title>
        <authorList>
            <person name="Edelbroek B."/>
            <person name="Kjellin J."/>
            <person name="Jerlstrom-Hultqvist J."/>
            <person name="Soderbom F."/>
        </authorList>
    </citation>
    <scope>NUCLEOTIDE SEQUENCE [LARGE SCALE GENOMIC DNA]</scope>
    <source>
        <strain evidence="6 7">TNS-C-14</strain>
    </source>
</reference>
<feature type="region of interest" description="Disordered" evidence="4">
    <location>
        <begin position="358"/>
        <end position="389"/>
    </location>
</feature>
<dbReference type="AlphaFoldDB" id="A0AAN7YP30"/>
<evidence type="ECO:0000313" key="6">
    <source>
        <dbReference type="EMBL" id="KAK5576361.1"/>
    </source>
</evidence>
<evidence type="ECO:0000313" key="7">
    <source>
        <dbReference type="Proteomes" id="UP001344447"/>
    </source>
</evidence>
<dbReference type="GO" id="GO:0005829">
    <property type="term" value="C:cytosol"/>
    <property type="evidence" value="ECO:0007669"/>
    <property type="project" value="TreeGrafter"/>
</dbReference>
<dbReference type="Pfam" id="PF18483">
    <property type="entry name" value="Lectin_L-type_dom"/>
    <property type="match status" value="1"/>
</dbReference>
<dbReference type="InterPro" id="IPR038765">
    <property type="entry name" value="Papain-like_cys_pep_sf"/>
</dbReference>
<dbReference type="InterPro" id="IPR056573">
    <property type="entry name" value="Lectin_L-type_dom"/>
</dbReference>
<dbReference type="GO" id="GO:0046872">
    <property type="term" value="F:metal ion binding"/>
    <property type="evidence" value="ECO:0007669"/>
    <property type="project" value="UniProtKB-KW"/>
</dbReference>
<gene>
    <name evidence="6" type="ORF">RB653_007502</name>
</gene>
<keyword evidence="3" id="KW-0862">Zinc</keyword>
<dbReference type="PANTHER" id="PTHR12143">
    <property type="entry name" value="PEPTIDE N-GLYCANASE PNGASE -RELATED"/>
    <property type="match status" value="1"/>
</dbReference>
<dbReference type="SUPFAM" id="SSF49899">
    <property type="entry name" value="Concanavalin A-like lectins/glucanases"/>
    <property type="match status" value="1"/>
</dbReference>
<dbReference type="Gene3D" id="3.10.20.90">
    <property type="entry name" value="Phosphatidylinositol 3-kinase Catalytic Subunit, Chain A, domain 1"/>
    <property type="match status" value="1"/>
</dbReference>
<dbReference type="Pfam" id="PF01841">
    <property type="entry name" value="Transglut_core"/>
    <property type="match status" value="1"/>
</dbReference>
<dbReference type="Gene3D" id="2.60.120.200">
    <property type="match status" value="1"/>
</dbReference>
<keyword evidence="2" id="KW-0479">Metal-binding</keyword>
<sequence>MNQSKTINVIYNDKEHSVEIENECTYEEFQILVFSVTDVEPTSQRFYFLTKSIEPSPFEKINVLNNQKILLSNLKKFKLPNLIDEGLKNRLEGMYRDMMKYNSDRLQQLALEQVPLEIKKEKDLKRKMLMLLDWFKNEYFSWVNSPECSDMICGTPSTKLIGNDRASFEEQKHQASRIEVYRCDSGHITRFPRYNSVEKLLSTKCGRCGEWANAFTLFSTALGFITRYILDFTDHVWNEVFIDGRWIHIDCCEATYDSPLTYEGGWGKELSYVFAFEFNGIYDVTSRYSIKLPQLKRYLISESDLSNYLNATNHRIRSTLPFNDLCSILHREFLEDNEKQNYHLRTYSNDLTGRISGSSEWRNSRGESGKNNNENNNLNSKQQQQQQQSEIPIISKSIYSLDSISKARESLKLVGNCDITKNGICLTPDENDRVGGFWLKERVDIISNGGFICRFKFLIKTNGADGMAFVIQNDSASSLGIGGCGLGYQGIRNSIAIEFDTYPTKDHCRDPDGNHISIHTRHLEPNSAHHRFSLAHGNPQNNKPMNDGIEHECIIKYSLTDGGNGGTIDVWLDKYQVLYKINANIQQLLKLHENKSCFIGMTASTGGLKQAHIISNFSIGY</sequence>
<dbReference type="InterPro" id="IPR029071">
    <property type="entry name" value="Ubiquitin-like_domsf"/>
</dbReference>
<dbReference type="SUPFAM" id="SSF54236">
    <property type="entry name" value="Ubiquitin-like"/>
    <property type="match status" value="1"/>
</dbReference>
<protein>
    <recommendedName>
        <fullName evidence="5">Transglutaminase-like domain-containing protein</fullName>
    </recommendedName>
</protein>
<proteinExistence type="inferred from homology"/>
<name>A0AAN7YP30_9MYCE</name>
<comment type="caution">
    <text evidence="6">The sequence shown here is derived from an EMBL/GenBank/DDBJ whole genome shotgun (WGS) entry which is preliminary data.</text>
</comment>
<evidence type="ECO:0000259" key="5">
    <source>
        <dbReference type="SMART" id="SM00460"/>
    </source>
</evidence>
<dbReference type="GO" id="GO:0000224">
    <property type="term" value="F:peptide-N4-(N-acetyl-beta-glucosaminyl)asparagine amidase activity"/>
    <property type="evidence" value="ECO:0007669"/>
    <property type="project" value="TreeGrafter"/>
</dbReference>
<feature type="compositionally biased region" description="Low complexity" evidence="4">
    <location>
        <begin position="370"/>
        <end position="389"/>
    </location>
</feature>
<keyword evidence="7" id="KW-1185">Reference proteome</keyword>
<accession>A0AAN7YP30</accession>
<comment type="similarity">
    <text evidence="1">Belongs to the transglutaminase-like superfamily. PNGase family.</text>
</comment>
<dbReference type="InterPro" id="IPR002931">
    <property type="entry name" value="Transglutaminase-like"/>
</dbReference>
<evidence type="ECO:0000256" key="1">
    <source>
        <dbReference type="ARBA" id="ARBA00009390"/>
    </source>
</evidence>
<dbReference type="SUPFAM" id="SSF54001">
    <property type="entry name" value="Cysteine proteinases"/>
    <property type="match status" value="1"/>
</dbReference>
<dbReference type="SMART" id="SM00460">
    <property type="entry name" value="TGc"/>
    <property type="match status" value="1"/>
</dbReference>
<feature type="domain" description="Transglutaminase-like" evidence="5">
    <location>
        <begin position="200"/>
        <end position="253"/>
    </location>
</feature>